<dbReference type="PANTHER" id="PTHR10699">
    <property type="entry name" value="NEUROMODULIN"/>
    <property type="match status" value="1"/>
</dbReference>
<dbReference type="CDD" id="cd12100">
    <property type="entry name" value="DD_CABYR_SP17"/>
    <property type="match status" value="1"/>
</dbReference>
<accession>A0A8C3K200</accession>
<reference evidence="2" key="2">
    <citation type="submission" date="2025-09" db="UniProtKB">
        <authorList>
            <consortium name="Ensembl"/>
        </authorList>
    </citation>
    <scope>IDENTIFICATION</scope>
</reference>
<name>A0A8C3K200_9CHAR</name>
<proteinExistence type="predicted"/>
<reference evidence="2" key="1">
    <citation type="submission" date="2025-08" db="UniProtKB">
        <authorList>
            <consortium name="Ensembl"/>
        </authorList>
    </citation>
    <scope>IDENTIFICATION</scope>
</reference>
<keyword evidence="3" id="KW-1185">Reference proteome</keyword>
<sequence>MATPSSNVTLRLPDGFQTLLEGLALAVLRAQPADVVAFAAQHFQKLASGLPRVPITHGIRPALCAHQPGCQACSVC</sequence>
<dbReference type="Pfam" id="PF02197">
    <property type="entry name" value="RIIa"/>
    <property type="match status" value="1"/>
</dbReference>
<dbReference type="SUPFAM" id="SSF47391">
    <property type="entry name" value="Dimerization-anchoring domain of cAMP-dependent PK regulatory subunit"/>
    <property type="match status" value="1"/>
</dbReference>
<protein>
    <recommendedName>
        <fullName evidence="1">RIIa domain-containing protein</fullName>
    </recommendedName>
</protein>
<dbReference type="Proteomes" id="UP000694419">
    <property type="component" value="Unplaced"/>
</dbReference>
<evidence type="ECO:0000313" key="2">
    <source>
        <dbReference type="Ensembl" id="ENSCPGP00000016945.1"/>
    </source>
</evidence>
<evidence type="ECO:0000313" key="3">
    <source>
        <dbReference type="Proteomes" id="UP000694419"/>
    </source>
</evidence>
<dbReference type="PANTHER" id="PTHR10699:SF11">
    <property type="entry name" value="IGLOO, ISOFORM A"/>
    <property type="match status" value="1"/>
</dbReference>
<organism evidence="2 3">
    <name type="scientific">Calidris pygmaea</name>
    <name type="common">Spoon-billed sandpiper</name>
    <dbReference type="NCBI Taxonomy" id="425635"/>
    <lineage>
        <taxon>Eukaryota</taxon>
        <taxon>Metazoa</taxon>
        <taxon>Chordata</taxon>
        <taxon>Craniata</taxon>
        <taxon>Vertebrata</taxon>
        <taxon>Euteleostomi</taxon>
        <taxon>Archelosauria</taxon>
        <taxon>Archosauria</taxon>
        <taxon>Dinosauria</taxon>
        <taxon>Saurischia</taxon>
        <taxon>Theropoda</taxon>
        <taxon>Coelurosauria</taxon>
        <taxon>Aves</taxon>
        <taxon>Neognathae</taxon>
        <taxon>Neoaves</taxon>
        <taxon>Charadriiformes</taxon>
        <taxon>Scolopacidae</taxon>
        <taxon>Calidris</taxon>
    </lineage>
</organism>
<dbReference type="Ensembl" id="ENSCPGT00000018528.1">
    <property type="protein sequence ID" value="ENSCPGP00000016945.1"/>
    <property type="gene ID" value="ENSCPGG00000011886.1"/>
</dbReference>
<dbReference type="AlphaFoldDB" id="A0A8C3K200"/>
<dbReference type="InterPro" id="IPR047579">
    <property type="entry name" value="DD_CABYR_SP17"/>
</dbReference>
<evidence type="ECO:0000259" key="1">
    <source>
        <dbReference type="SMART" id="SM00394"/>
    </source>
</evidence>
<dbReference type="SMART" id="SM00394">
    <property type="entry name" value="RIIa"/>
    <property type="match status" value="1"/>
</dbReference>
<dbReference type="Gene3D" id="1.20.890.10">
    <property type="entry name" value="cAMP-dependent protein kinase regulatory subunit, dimerization-anchoring domain"/>
    <property type="match status" value="1"/>
</dbReference>
<dbReference type="InterPro" id="IPR003117">
    <property type="entry name" value="cAMP_dep_PK_reg_su_I/II_a/b"/>
</dbReference>
<feature type="domain" description="RIIa" evidence="1">
    <location>
        <begin position="14"/>
        <end position="51"/>
    </location>
</feature>
<dbReference type="GO" id="GO:0005516">
    <property type="term" value="F:calmodulin binding"/>
    <property type="evidence" value="ECO:0007669"/>
    <property type="project" value="TreeGrafter"/>
</dbReference>